<organism evidence="2 3">
    <name type="scientific">Thalassoglobus polymorphus</name>
    <dbReference type="NCBI Taxonomy" id="2527994"/>
    <lineage>
        <taxon>Bacteria</taxon>
        <taxon>Pseudomonadati</taxon>
        <taxon>Planctomycetota</taxon>
        <taxon>Planctomycetia</taxon>
        <taxon>Planctomycetales</taxon>
        <taxon>Planctomycetaceae</taxon>
        <taxon>Thalassoglobus</taxon>
    </lineage>
</organism>
<dbReference type="GO" id="GO:0008641">
    <property type="term" value="F:ubiquitin-like modifier activating enzyme activity"/>
    <property type="evidence" value="ECO:0007669"/>
    <property type="project" value="InterPro"/>
</dbReference>
<gene>
    <name evidence="2" type="primary">tcdA</name>
    <name evidence="2" type="ORF">Mal48_11760</name>
</gene>
<dbReference type="InterPro" id="IPR035985">
    <property type="entry name" value="Ubiquitin-activating_enz"/>
</dbReference>
<dbReference type="EMBL" id="CP036267">
    <property type="protein sequence ID" value="QDT31938.1"/>
    <property type="molecule type" value="Genomic_DNA"/>
</dbReference>
<dbReference type="SUPFAM" id="SSF69572">
    <property type="entry name" value="Activating enzymes of the ubiquitin-like proteins"/>
    <property type="match status" value="1"/>
</dbReference>
<keyword evidence="2" id="KW-0436">Ligase</keyword>
<evidence type="ECO:0000259" key="1">
    <source>
        <dbReference type="Pfam" id="PF00899"/>
    </source>
</evidence>
<dbReference type="GO" id="GO:0005737">
    <property type="term" value="C:cytoplasm"/>
    <property type="evidence" value="ECO:0007669"/>
    <property type="project" value="TreeGrafter"/>
</dbReference>
<feature type="domain" description="THIF-type NAD/FAD binding fold" evidence="1">
    <location>
        <begin position="16"/>
        <end position="217"/>
    </location>
</feature>
<dbReference type="CDD" id="cd01483">
    <property type="entry name" value="E1_enzyme_family"/>
    <property type="match status" value="1"/>
</dbReference>
<name>A0A517QJY2_9PLAN</name>
<dbReference type="Gene3D" id="3.40.50.720">
    <property type="entry name" value="NAD(P)-binding Rossmann-like Domain"/>
    <property type="match status" value="1"/>
</dbReference>
<proteinExistence type="predicted"/>
<reference evidence="2 3" key="1">
    <citation type="submission" date="2019-02" db="EMBL/GenBank/DDBJ databases">
        <title>Deep-cultivation of Planctomycetes and their phenomic and genomic characterization uncovers novel biology.</title>
        <authorList>
            <person name="Wiegand S."/>
            <person name="Jogler M."/>
            <person name="Boedeker C."/>
            <person name="Pinto D."/>
            <person name="Vollmers J."/>
            <person name="Rivas-Marin E."/>
            <person name="Kohn T."/>
            <person name="Peeters S.H."/>
            <person name="Heuer A."/>
            <person name="Rast P."/>
            <person name="Oberbeckmann S."/>
            <person name="Bunk B."/>
            <person name="Jeske O."/>
            <person name="Meyerdierks A."/>
            <person name="Storesund J.E."/>
            <person name="Kallscheuer N."/>
            <person name="Luecker S."/>
            <person name="Lage O.M."/>
            <person name="Pohl T."/>
            <person name="Merkel B.J."/>
            <person name="Hornburger P."/>
            <person name="Mueller R.-W."/>
            <person name="Bruemmer F."/>
            <person name="Labrenz M."/>
            <person name="Spormann A.M."/>
            <person name="Op den Camp H."/>
            <person name="Overmann J."/>
            <person name="Amann R."/>
            <person name="Jetten M.S.M."/>
            <person name="Mascher T."/>
            <person name="Medema M.H."/>
            <person name="Devos D.P."/>
            <person name="Kaster A.-K."/>
            <person name="Ovreas L."/>
            <person name="Rohde M."/>
            <person name="Galperin M.Y."/>
            <person name="Jogler C."/>
        </authorList>
    </citation>
    <scope>NUCLEOTIDE SEQUENCE [LARGE SCALE GENOMIC DNA]</scope>
    <source>
        <strain evidence="2 3">Mal48</strain>
    </source>
</reference>
<dbReference type="KEGG" id="tpol:Mal48_11760"/>
<dbReference type="OrthoDB" id="258438at2"/>
<accession>A0A517QJY2</accession>
<dbReference type="PANTHER" id="PTHR10953">
    <property type="entry name" value="UBIQUITIN-ACTIVATING ENZYME E1"/>
    <property type="match status" value="1"/>
</dbReference>
<dbReference type="GO" id="GO:0004792">
    <property type="term" value="F:thiosulfate-cyanide sulfurtransferase activity"/>
    <property type="evidence" value="ECO:0007669"/>
    <property type="project" value="TreeGrafter"/>
</dbReference>
<dbReference type="GO" id="GO:0016779">
    <property type="term" value="F:nucleotidyltransferase activity"/>
    <property type="evidence" value="ECO:0007669"/>
    <property type="project" value="TreeGrafter"/>
</dbReference>
<dbReference type="PANTHER" id="PTHR10953:SF102">
    <property type="entry name" value="ADENYLYLTRANSFERASE AND SULFURTRANSFERASE MOCS3"/>
    <property type="match status" value="1"/>
</dbReference>
<evidence type="ECO:0000313" key="3">
    <source>
        <dbReference type="Proteomes" id="UP000315724"/>
    </source>
</evidence>
<dbReference type="InterPro" id="IPR045886">
    <property type="entry name" value="ThiF/MoeB/HesA"/>
</dbReference>
<keyword evidence="3" id="KW-1185">Reference proteome</keyword>
<dbReference type="Pfam" id="PF00899">
    <property type="entry name" value="ThiF"/>
    <property type="match status" value="1"/>
</dbReference>
<protein>
    <submittedName>
        <fullName evidence="2">tRNA threonylcarbamoyladenosine dehydratase</fullName>
        <ecNumber evidence="2">6.1.-.-</ecNumber>
    </submittedName>
</protein>
<dbReference type="RefSeq" id="WP_145196882.1">
    <property type="nucleotide sequence ID" value="NZ_CP036267.1"/>
</dbReference>
<sequence length="227" mass="25343">MTATDRFTRQRDLAPRNKLDDLKVTVIGVGAIGRQVAIQLASIGVRQIQLIDFDTVEATNITTQGYFQDDLGRTKIKATAEQIQRIDPDILTSTIQDRYRPHYHVGNAVFCCVDSIGSRAAIWKSVKHRCQFWCDGRMLGETIRVLTATSAFPESQAHYSSTLFPQSEAQTGTCTTQSTIYTANLAAGLMLHQFTRWLRGLQIESEQLINLLAAEMTSTSLKPMKNT</sequence>
<dbReference type="EC" id="6.1.-.-" evidence="2"/>
<dbReference type="AlphaFoldDB" id="A0A517QJY2"/>
<dbReference type="InterPro" id="IPR000594">
    <property type="entry name" value="ThiF_NAD_FAD-bd"/>
</dbReference>
<dbReference type="Proteomes" id="UP000315724">
    <property type="component" value="Chromosome"/>
</dbReference>
<evidence type="ECO:0000313" key="2">
    <source>
        <dbReference type="EMBL" id="QDT31938.1"/>
    </source>
</evidence>